<keyword evidence="2" id="KW-1185">Reference proteome</keyword>
<reference evidence="1 2" key="1">
    <citation type="submission" date="2019-07" db="EMBL/GenBank/DDBJ databases">
        <title>Whole genome shotgun sequence of Pseudoalteromonas espejiana NBRC 102222.</title>
        <authorList>
            <person name="Hosoyama A."/>
            <person name="Uohara A."/>
            <person name="Ohji S."/>
            <person name="Ichikawa N."/>
        </authorList>
    </citation>
    <scope>NUCLEOTIDE SEQUENCE [LARGE SCALE GENOMIC DNA]</scope>
    <source>
        <strain evidence="1 2">NBRC 102222</strain>
    </source>
</reference>
<dbReference type="RefSeq" id="WP_089346499.1">
    <property type="nucleotide sequence ID" value="NZ_BJUM01000001.1"/>
</dbReference>
<dbReference type="GO" id="GO:0003677">
    <property type="term" value="F:DNA binding"/>
    <property type="evidence" value="ECO:0007669"/>
    <property type="project" value="InterPro"/>
</dbReference>
<name>A0A510XQA0_9GAMM</name>
<dbReference type="GO" id="GO:0015074">
    <property type="term" value="P:DNA integration"/>
    <property type="evidence" value="ECO:0007669"/>
    <property type="project" value="InterPro"/>
</dbReference>
<gene>
    <name evidence="1" type="ORF">PES01_00590</name>
</gene>
<proteinExistence type="predicted"/>
<dbReference type="OrthoDB" id="6725579at2"/>
<accession>A0A510XQA0</accession>
<protein>
    <recommendedName>
        <fullName evidence="3">Integrase</fullName>
    </recommendedName>
</protein>
<evidence type="ECO:0000313" key="1">
    <source>
        <dbReference type="EMBL" id="GEK53214.1"/>
    </source>
</evidence>
<comment type="caution">
    <text evidence="1">The sequence shown here is derived from an EMBL/GenBank/DDBJ whole genome shotgun (WGS) entry which is preliminary data.</text>
</comment>
<dbReference type="Gene3D" id="1.10.443.10">
    <property type="entry name" value="Intergrase catalytic core"/>
    <property type="match status" value="1"/>
</dbReference>
<evidence type="ECO:0008006" key="3">
    <source>
        <dbReference type="Google" id="ProtNLM"/>
    </source>
</evidence>
<evidence type="ECO:0000313" key="2">
    <source>
        <dbReference type="Proteomes" id="UP000321419"/>
    </source>
</evidence>
<sequence>MDNIVQFTPKVESTAKQNLNEFIHLCKNELTAFGTGCWINNLWKTPYGKSNRNTVARFSTNTKPYSSYAYTPLGSPFIDFAKAYIRYFYSLNPVSNLQRYMEALRVIEEALIITKGSADILELDGVVLDALPNVLSKRYSDKSALNKIGYQLEKILDFCRSKQITPSFPEWSNPYEKQKDLTILLDDKGKEHRSKKLPSDEEMLLVAQLFHDAPNLSIEAEYYTSIMALLMVAPSRGVELTSLPVNCLEWEEDKAGIKKLGIRWKPAKGGKAGLKWIPTVMEDVVVEAVKRLEKISEPARRAAKFAEENPNVFMRHEQCLTSSSFGDDNALNYLELAAAIGMEMDRPSQMYNKTKWLGQLYREGNEQITYNALGKYFYDLYTSKLNNWPYIDQSSKVKASEALLLHRENEFHSDFEPRNYSFQLPTLNQINDRFVQKSSRDGRSLWAKYSIESPEKGKPIAIPTHNARHWLSTKAERGGMDELTLANWAGRAKVSDNEHYDHRTEDEKSETARNILIPENATALDKININLPVSYEDIGKDLIGVAIVTEFGVCEHDFAMMPCQRHGDCETCKELVCIKGYSSSLDLLKKREEQVAEQFNKAVENHEKGAFGADRWVSALGWRLSHIRTKIRLLENDDLPDGTPIRIPEEFDPSPTKEILREKGLEHDIKQPESITLDDDIYALLEIK</sequence>
<organism evidence="1 2">
    <name type="scientific">Pseudoalteromonas espejiana</name>
    <dbReference type="NCBI Taxonomy" id="28107"/>
    <lineage>
        <taxon>Bacteria</taxon>
        <taxon>Pseudomonadati</taxon>
        <taxon>Pseudomonadota</taxon>
        <taxon>Gammaproteobacteria</taxon>
        <taxon>Alteromonadales</taxon>
        <taxon>Pseudoalteromonadaceae</taxon>
        <taxon>Pseudoalteromonas</taxon>
    </lineage>
</organism>
<dbReference type="EMBL" id="BJUM01000001">
    <property type="protein sequence ID" value="GEK53214.1"/>
    <property type="molecule type" value="Genomic_DNA"/>
</dbReference>
<dbReference type="InterPro" id="IPR013762">
    <property type="entry name" value="Integrase-like_cat_sf"/>
</dbReference>
<dbReference type="GO" id="GO:0006310">
    <property type="term" value="P:DNA recombination"/>
    <property type="evidence" value="ECO:0007669"/>
    <property type="project" value="InterPro"/>
</dbReference>
<dbReference type="Proteomes" id="UP000321419">
    <property type="component" value="Unassembled WGS sequence"/>
</dbReference>
<dbReference type="AlphaFoldDB" id="A0A510XQA0"/>